<accession>A0A9N8W266</accession>
<dbReference type="Gene3D" id="1.20.5.110">
    <property type="match status" value="1"/>
</dbReference>
<feature type="domain" description="PX" evidence="3">
    <location>
        <begin position="3"/>
        <end position="120"/>
    </location>
</feature>
<dbReference type="GO" id="GO:0035091">
    <property type="term" value="F:phosphatidylinositol binding"/>
    <property type="evidence" value="ECO:0007669"/>
    <property type="project" value="InterPro"/>
</dbReference>
<evidence type="ECO:0000259" key="3">
    <source>
        <dbReference type="PROSITE" id="PS50195"/>
    </source>
</evidence>
<dbReference type="Proteomes" id="UP000789508">
    <property type="component" value="Unassembled WGS sequence"/>
</dbReference>
<organism evidence="4 5">
    <name type="scientific">Ambispora leptoticha</name>
    <dbReference type="NCBI Taxonomy" id="144679"/>
    <lineage>
        <taxon>Eukaryota</taxon>
        <taxon>Fungi</taxon>
        <taxon>Fungi incertae sedis</taxon>
        <taxon>Mucoromycota</taxon>
        <taxon>Glomeromycotina</taxon>
        <taxon>Glomeromycetes</taxon>
        <taxon>Archaeosporales</taxon>
        <taxon>Ambisporaceae</taxon>
        <taxon>Ambispora</taxon>
    </lineage>
</organism>
<comment type="caution">
    <text evidence="4">The sequence shown here is derived from an EMBL/GenBank/DDBJ whole genome shotgun (WGS) entry which is preliminary data.</text>
</comment>
<dbReference type="Gene3D" id="3.30.1520.10">
    <property type="entry name" value="Phox-like domain"/>
    <property type="match status" value="1"/>
</dbReference>
<dbReference type="InterPro" id="IPR036871">
    <property type="entry name" value="PX_dom_sf"/>
</dbReference>
<evidence type="ECO:0000259" key="2">
    <source>
        <dbReference type="PROSITE" id="PS50192"/>
    </source>
</evidence>
<dbReference type="PROSITE" id="PS50195">
    <property type="entry name" value="PX"/>
    <property type="match status" value="1"/>
</dbReference>
<proteinExistence type="predicted"/>
<dbReference type="AlphaFoldDB" id="A0A9N8W266"/>
<reference evidence="4" key="1">
    <citation type="submission" date="2021-06" db="EMBL/GenBank/DDBJ databases">
        <authorList>
            <person name="Kallberg Y."/>
            <person name="Tangrot J."/>
            <person name="Rosling A."/>
        </authorList>
    </citation>
    <scope>NUCLEOTIDE SEQUENCE</scope>
    <source>
        <strain evidence="4">FL130A</strain>
    </source>
</reference>
<dbReference type="InterPro" id="IPR001683">
    <property type="entry name" value="PX_dom"/>
</dbReference>
<evidence type="ECO:0000313" key="5">
    <source>
        <dbReference type="Proteomes" id="UP000789508"/>
    </source>
</evidence>
<dbReference type="SUPFAM" id="SSF58038">
    <property type="entry name" value="SNARE fusion complex"/>
    <property type="match status" value="1"/>
</dbReference>
<dbReference type="SUPFAM" id="SSF64268">
    <property type="entry name" value="PX domain"/>
    <property type="match status" value="1"/>
</dbReference>
<evidence type="ECO:0000313" key="4">
    <source>
        <dbReference type="EMBL" id="CAG8472490.1"/>
    </source>
</evidence>
<dbReference type="Pfam" id="PF00787">
    <property type="entry name" value="PX"/>
    <property type="match status" value="1"/>
</dbReference>
<feature type="region of interest" description="Disordered" evidence="1">
    <location>
        <begin position="262"/>
        <end position="293"/>
    </location>
</feature>
<dbReference type="CDD" id="cd15858">
    <property type="entry name" value="SNARE_VAM7"/>
    <property type="match status" value="1"/>
</dbReference>
<feature type="compositionally biased region" description="Low complexity" evidence="1">
    <location>
        <begin position="276"/>
        <end position="293"/>
    </location>
</feature>
<dbReference type="OrthoDB" id="428895at2759"/>
<dbReference type="InterPro" id="IPR000727">
    <property type="entry name" value="T_SNARE_dom"/>
</dbReference>
<dbReference type="SMART" id="SM00312">
    <property type="entry name" value="PX"/>
    <property type="match status" value="1"/>
</dbReference>
<dbReference type="CDD" id="cd06897">
    <property type="entry name" value="PX_SNARE"/>
    <property type="match status" value="1"/>
</dbReference>
<protein>
    <submittedName>
        <fullName evidence="4">9676_t:CDS:1</fullName>
    </submittedName>
</protein>
<keyword evidence="5" id="KW-1185">Reference proteome</keyword>
<evidence type="ECO:0000256" key="1">
    <source>
        <dbReference type="SAM" id="MobiDB-lite"/>
    </source>
</evidence>
<dbReference type="EMBL" id="CAJVPS010000274">
    <property type="protein sequence ID" value="CAG8472490.1"/>
    <property type="molecule type" value="Genomic_DNA"/>
</dbReference>
<dbReference type="SMART" id="SM00397">
    <property type="entry name" value="t_SNARE"/>
    <property type="match status" value="1"/>
</dbReference>
<name>A0A9N8W266_9GLOM</name>
<gene>
    <name evidence="4" type="ORF">ALEPTO_LOCUS2081</name>
</gene>
<dbReference type="PROSITE" id="PS50192">
    <property type="entry name" value="T_SNARE"/>
    <property type="match status" value="1"/>
</dbReference>
<sequence>MSETILSVKIREAATRQQPKPHIAYEVEIRAAVRTWVVWKRFSEFEDLNKKFLRLFPNHPPPVDLPVKHFFQSTLGNPVLVEERKRGLEEYLQAIQTDPDDRWRETDEWKEFLAIPSGRPLDASTMYTSESWLDEYNQVQAIARDIRSLLNRRETHIARNEVQASHNCSVQAKKSLSTLNARVSQLDAGLQGLAKGSGRDGLVMLEGELRRRMDMLNELKNEKELLSKLVLANRPDIIKASSPASNVDRNVLFRQPEASAIRQRTAPPLSRAASGSIMTSTTANSNSSIISSSTKPVASRRVFGNKAASMPSETEQTRGLDNEGLLRLQQQTMQDQDLHVEQFSAMLSRQKHIGLAISEELDMQNGMLDDLNNQTEVIADKLRYNQRKIANIH</sequence>
<feature type="domain" description="T-SNARE coiled-coil homology" evidence="2">
    <location>
        <begin position="330"/>
        <end position="392"/>
    </location>
</feature>